<proteinExistence type="predicted"/>
<evidence type="ECO:0000256" key="8">
    <source>
        <dbReference type="SAM" id="Coils"/>
    </source>
</evidence>
<dbReference type="Pfam" id="PF00096">
    <property type="entry name" value="zf-C2H2"/>
    <property type="match status" value="1"/>
</dbReference>
<dbReference type="Pfam" id="PF13912">
    <property type="entry name" value="zf-C2H2_6"/>
    <property type="match status" value="1"/>
</dbReference>
<keyword evidence="5" id="KW-0862">Zinc</keyword>
<name>A0A8H7UKV0_9FUNG</name>
<dbReference type="PROSITE" id="PS50157">
    <property type="entry name" value="ZINC_FINGER_C2H2_2"/>
    <property type="match status" value="3"/>
</dbReference>
<feature type="compositionally biased region" description="Polar residues" evidence="9">
    <location>
        <begin position="246"/>
        <end position="260"/>
    </location>
</feature>
<reference evidence="11" key="1">
    <citation type="submission" date="2020-12" db="EMBL/GenBank/DDBJ databases">
        <title>Metabolic potential, ecology and presence of endohyphal bacteria is reflected in genomic diversity of Mucoromycotina.</title>
        <authorList>
            <person name="Muszewska A."/>
            <person name="Okrasinska A."/>
            <person name="Steczkiewicz K."/>
            <person name="Drgas O."/>
            <person name="Orlowska M."/>
            <person name="Perlinska-Lenart U."/>
            <person name="Aleksandrzak-Piekarczyk T."/>
            <person name="Szatraj K."/>
            <person name="Zielenkiewicz U."/>
            <person name="Pilsyk S."/>
            <person name="Malc E."/>
            <person name="Mieczkowski P."/>
            <person name="Kruszewska J.S."/>
            <person name="Biernat P."/>
            <person name="Pawlowska J."/>
        </authorList>
    </citation>
    <scope>NUCLEOTIDE SEQUENCE</scope>
    <source>
        <strain evidence="11">WA0000051536</strain>
    </source>
</reference>
<evidence type="ECO:0000256" key="4">
    <source>
        <dbReference type="ARBA" id="ARBA00022771"/>
    </source>
</evidence>
<dbReference type="SUPFAM" id="SSF57667">
    <property type="entry name" value="beta-beta-alpha zinc fingers"/>
    <property type="match status" value="2"/>
</dbReference>
<evidence type="ECO:0000256" key="1">
    <source>
        <dbReference type="ARBA" id="ARBA00004123"/>
    </source>
</evidence>
<dbReference type="InterPro" id="IPR050527">
    <property type="entry name" value="Snail/Krueppel_Znf"/>
</dbReference>
<evidence type="ECO:0000313" key="11">
    <source>
        <dbReference type="EMBL" id="KAG2186890.1"/>
    </source>
</evidence>
<evidence type="ECO:0000256" key="9">
    <source>
        <dbReference type="SAM" id="MobiDB-lite"/>
    </source>
</evidence>
<feature type="domain" description="C2H2-type" evidence="10">
    <location>
        <begin position="206"/>
        <end position="238"/>
    </location>
</feature>
<feature type="region of interest" description="Disordered" evidence="9">
    <location>
        <begin position="243"/>
        <end position="296"/>
    </location>
</feature>
<keyword evidence="2" id="KW-0479">Metal-binding</keyword>
<keyword evidence="4 7" id="KW-0863">Zinc-finger</keyword>
<dbReference type="OrthoDB" id="8922241at2759"/>
<evidence type="ECO:0000256" key="6">
    <source>
        <dbReference type="ARBA" id="ARBA00023242"/>
    </source>
</evidence>
<feature type="compositionally biased region" description="Basic and acidic residues" evidence="9">
    <location>
        <begin position="113"/>
        <end position="124"/>
    </location>
</feature>
<feature type="compositionally biased region" description="Polar residues" evidence="9">
    <location>
        <begin position="442"/>
        <end position="452"/>
    </location>
</feature>
<evidence type="ECO:0000256" key="7">
    <source>
        <dbReference type="PROSITE-ProRule" id="PRU00042"/>
    </source>
</evidence>
<feature type="compositionally biased region" description="Low complexity" evidence="9">
    <location>
        <begin position="92"/>
        <end position="107"/>
    </location>
</feature>
<dbReference type="FunFam" id="3.30.160.60:FF:002343">
    <property type="entry name" value="Zinc finger protein 33A"/>
    <property type="match status" value="1"/>
</dbReference>
<dbReference type="SMART" id="SM00355">
    <property type="entry name" value="ZnF_C2H2"/>
    <property type="match status" value="3"/>
</dbReference>
<feature type="region of interest" description="Disordered" evidence="9">
    <location>
        <begin position="390"/>
        <end position="452"/>
    </location>
</feature>
<feature type="compositionally biased region" description="Polar residues" evidence="9">
    <location>
        <begin position="70"/>
        <end position="85"/>
    </location>
</feature>
<evidence type="ECO:0000313" key="12">
    <source>
        <dbReference type="Proteomes" id="UP000612746"/>
    </source>
</evidence>
<dbReference type="GO" id="GO:0000978">
    <property type="term" value="F:RNA polymerase II cis-regulatory region sequence-specific DNA binding"/>
    <property type="evidence" value="ECO:0007669"/>
    <property type="project" value="TreeGrafter"/>
</dbReference>
<dbReference type="FunFam" id="3.30.160.60:FF:000710">
    <property type="entry name" value="Zinc finger protein 768"/>
    <property type="match status" value="1"/>
</dbReference>
<dbReference type="AlphaFoldDB" id="A0A8H7UKV0"/>
<gene>
    <name evidence="11" type="ORF">INT44_003117</name>
</gene>
<feature type="domain" description="C2H2-type" evidence="10">
    <location>
        <begin position="150"/>
        <end position="177"/>
    </location>
</feature>
<feature type="compositionally biased region" description="Basic and acidic residues" evidence="9">
    <location>
        <begin position="261"/>
        <end position="279"/>
    </location>
</feature>
<dbReference type="PANTHER" id="PTHR24388:SF54">
    <property type="entry name" value="PROTEIN ESCARGOT"/>
    <property type="match status" value="1"/>
</dbReference>
<dbReference type="PROSITE" id="PS00028">
    <property type="entry name" value="ZINC_FINGER_C2H2_1"/>
    <property type="match status" value="2"/>
</dbReference>
<evidence type="ECO:0000256" key="5">
    <source>
        <dbReference type="ARBA" id="ARBA00022833"/>
    </source>
</evidence>
<feature type="compositionally biased region" description="Polar residues" evidence="9">
    <location>
        <begin position="425"/>
        <end position="435"/>
    </location>
</feature>
<keyword evidence="6" id="KW-0539">Nucleus</keyword>
<feature type="compositionally biased region" description="Low complexity" evidence="9">
    <location>
        <begin position="130"/>
        <end position="144"/>
    </location>
</feature>
<dbReference type="InterPro" id="IPR036236">
    <property type="entry name" value="Znf_C2H2_sf"/>
</dbReference>
<comment type="subcellular location">
    <subcellularLocation>
        <location evidence="1">Nucleus</location>
    </subcellularLocation>
</comment>
<feature type="compositionally biased region" description="Polar residues" evidence="9">
    <location>
        <begin position="280"/>
        <end position="292"/>
    </location>
</feature>
<feature type="domain" description="C2H2-type" evidence="10">
    <location>
        <begin position="178"/>
        <end position="205"/>
    </location>
</feature>
<dbReference type="GO" id="GO:0008270">
    <property type="term" value="F:zinc ion binding"/>
    <property type="evidence" value="ECO:0007669"/>
    <property type="project" value="UniProtKB-KW"/>
</dbReference>
<accession>A0A8H7UKV0</accession>
<dbReference type="PANTHER" id="PTHR24388">
    <property type="entry name" value="ZINC FINGER PROTEIN"/>
    <property type="match status" value="1"/>
</dbReference>
<dbReference type="Gene3D" id="3.30.160.60">
    <property type="entry name" value="Classic Zinc Finger"/>
    <property type="match status" value="3"/>
</dbReference>
<feature type="region of interest" description="Disordered" evidence="9">
    <location>
        <begin position="59"/>
        <end position="149"/>
    </location>
</feature>
<sequence length="452" mass="51165">MKKPYIVYLAREGISFDDCYFLHRTGTCRDAPQFREPIRGNPNGQVTLRLPFHCTMAEAAPHQQRHHEASISSLLNSHDQESSAPSFPPILPSNSPTSPLSTKLPPIHSSTRRSVDWLNEKPPMDSKNLPTMTTTSPSGSPVPDTNDKQFACNQCDQTFSRPHNLKSHLATHSNERSYECEECHHQFRRHHDLKRHQKLHTGEKPYICAICMRSFARLDALNRHQRAEGGTSCSGIAPAQRRRLTNCGTSGGNSRSNSLGEDTKAMSPEKKEPSDERRSSSFSVLEGSSQHQDPYRAYTYPVPQRRNERVMTFPPPLNARVGQHVFTLNTPTSPHGNDRMQQLEKRNKELEVEVSTYRASIRVLKDHEALKRKVHDLEIENKVLRSLLMNHDETSKRKRRDSVSSQGSTLDLQPPHRSPRKENSVAPSDTSTSLIPSPYGNLPQTRSPEPME</sequence>
<keyword evidence="8" id="KW-0175">Coiled coil</keyword>
<organism evidence="11 12">
    <name type="scientific">Umbelopsis vinacea</name>
    <dbReference type="NCBI Taxonomy" id="44442"/>
    <lineage>
        <taxon>Eukaryota</taxon>
        <taxon>Fungi</taxon>
        <taxon>Fungi incertae sedis</taxon>
        <taxon>Mucoromycota</taxon>
        <taxon>Mucoromycotina</taxon>
        <taxon>Umbelopsidomycetes</taxon>
        <taxon>Umbelopsidales</taxon>
        <taxon>Umbelopsidaceae</taxon>
        <taxon>Umbelopsis</taxon>
    </lineage>
</organism>
<comment type="caution">
    <text evidence="11">The sequence shown here is derived from an EMBL/GenBank/DDBJ whole genome shotgun (WGS) entry which is preliminary data.</text>
</comment>
<evidence type="ECO:0000256" key="3">
    <source>
        <dbReference type="ARBA" id="ARBA00022737"/>
    </source>
</evidence>
<dbReference type="EMBL" id="JAEPRA010000004">
    <property type="protein sequence ID" value="KAG2186890.1"/>
    <property type="molecule type" value="Genomic_DNA"/>
</dbReference>
<dbReference type="Proteomes" id="UP000612746">
    <property type="component" value="Unassembled WGS sequence"/>
</dbReference>
<dbReference type="GO" id="GO:0005634">
    <property type="term" value="C:nucleus"/>
    <property type="evidence" value="ECO:0007669"/>
    <property type="project" value="UniProtKB-SubCell"/>
</dbReference>
<evidence type="ECO:0000259" key="10">
    <source>
        <dbReference type="PROSITE" id="PS50157"/>
    </source>
</evidence>
<evidence type="ECO:0000256" key="2">
    <source>
        <dbReference type="ARBA" id="ARBA00022723"/>
    </source>
</evidence>
<dbReference type="InterPro" id="IPR013087">
    <property type="entry name" value="Znf_C2H2_type"/>
</dbReference>
<feature type="coiled-coil region" evidence="8">
    <location>
        <begin position="340"/>
        <end position="387"/>
    </location>
</feature>
<protein>
    <recommendedName>
        <fullName evidence="10">C2H2-type domain-containing protein</fullName>
    </recommendedName>
</protein>
<keyword evidence="12" id="KW-1185">Reference proteome</keyword>
<keyword evidence="3" id="KW-0677">Repeat</keyword>
<dbReference type="FunFam" id="3.30.160.60:FF:000100">
    <property type="entry name" value="Zinc finger 45-like"/>
    <property type="match status" value="1"/>
</dbReference>
<dbReference type="GO" id="GO:0000981">
    <property type="term" value="F:DNA-binding transcription factor activity, RNA polymerase II-specific"/>
    <property type="evidence" value="ECO:0007669"/>
    <property type="project" value="TreeGrafter"/>
</dbReference>